<comment type="caution">
    <text evidence="7">The sequence shown here is derived from an EMBL/GenBank/DDBJ whole genome shotgun (WGS) entry which is preliminary data.</text>
</comment>
<dbReference type="InterPro" id="IPR045863">
    <property type="entry name" value="CorA_TM1_TM2"/>
</dbReference>
<dbReference type="Proteomes" id="UP000680714">
    <property type="component" value="Unassembled WGS sequence"/>
</dbReference>
<keyword evidence="5 6" id="KW-0472">Membrane</keyword>
<dbReference type="InterPro" id="IPR002523">
    <property type="entry name" value="MgTranspt_CorA/ZnTranspt_ZntB"/>
</dbReference>
<evidence type="ECO:0000256" key="5">
    <source>
        <dbReference type="ARBA" id="ARBA00023136"/>
    </source>
</evidence>
<reference evidence="7 8" key="1">
    <citation type="submission" date="2021-04" db="EMBL/GenBank/DDBJ databases">
        <title>Magnetospirillum sulfuroxidans sp. nov., a facultative chemolithoautotrophic sulfur-oxidizing alphaproteobacterium isolated from freshwater sediment and proposals for Paramagetospirillum gen. nov., and Magnetospirillaceae fam. nov.</title>
        <authorList>
            <person name="Koziaeva V."/>
            <person name="Geelhoed J.S."/>
            <person name="Sorokin D.Y."/>
            <person name="Grouzdev D.S."/>
        </authorList>
    </citation>
    <scope>NUCLEOTIDE SEQUENCE [LARGE SCALE GENOMIC DNA]</scope>
    <source>
        <strain evidence="7 8">J10</strain>
    </source>
</reference>
<keyword evidence="8" id="KW-1185">Reference proteome</keyword>
<sequence>MMLTVFHLDQGLLCQDVASADWHEIPAETVWIDLMSPTREEERQVENWTEIEVPTREEMQEIELSSRLYVEGRATVMTMPVINKASSEAPESAAITFILVKGLMITVRYVDPVPFSMFVRRINRNPAMAASGEQALMGLLEQIADRLADILEGATADLEALSRQVFLTADDRPHGSRDLRRILQKIGRAGDLATRAKDSLLGLNRLLLFLSVQSSFKKEARGRIKMLMRDANSIAEHANFLSGKVSFLLDATLGLINIEQNNIIKIFSVAAVAFLPPTLIASIYGMNFRVMPELDWQFGYLWALGLMLLAAIVPLWYFRRRKWL</sequence>
<evidence type="ECO:0000256" key="1">
    <source>
        <dbReference type="ARBA" id="ARBA00004141"/>
    </source>
</evidence>
<organism evidence="7 8">
    <name type="scientific">Magnetospirillum sulfuroxidans</name>
    <dbReference type="NCBI Taxonomy" id="611300"/>
    <lineage>
        <taxon>Bacteria</taxon>
        <taxon>Pseudomonadati</taxon>
        <taxon>Pseudomonadota</taxon>
        <taxon>Alphaproteobacteria</taxon>
        <taxon>Rhodospirillales</taxon>
        <taxon>Rhodospirillaceae</taxon>
        <taxon>Magnetospirillum</taxon>
    </lineage>
</organism>
<accession>A0ABS5I8K3</accession>
<evidence type="ECO:0000313" key="7">
    <source>
        <dbReference type="EMBL" id="MBR9970768.1"/>
    </source>
</evidence>
<proteinExistence type="inferred from homology"/>
<comment type="subcellular location">
    <subcellularLocation>
        <location evidence="1">Membrane</location>
        <topology evidence="1">Multi-pass membrane protein</topology>
    </subcellularLocation>
</comment>
<dbReference type="RefSeq" id="WP_211546228.1">
    <property type="nucleotide sequence ID" value="NZ_JAGTUF010000001.1"/>
</dbReference>
<feature type="transmembrane region" description="Helical" evidence="6">
    <location>
        <begin position="266"/>
        <end position="286"/>
    </location>
</feature>
<dbReference type="EMBL" id="JAGTUF010000001">
    <property type="protein sequence ID" value="MBR9970768.1"/>
    <property type="molecule type" value="Genomic_DNA"/>
</dbReference>
<evidence type="ECO:0000256" key="6">
    <source>
        <dbReference type="SAM" id="Phobius"/>
    </source>
</evidence>
<dbReference type="SUPFAM" id="SSF143865">
    <property type="entry name" value="CorA soluble domain-like"/>
    <property type="match status" value="1"/>
</dbReference>
<dbReference type="SUPFAM" id="SSF144083">
    <property type="entry name" value="Magnesium transport protein CorA, transmembrane region"/>
    <property type="match status" value="1"/>
</dbReference>
<comment type="similarity">
    <text evidence="2">Belongs to the CorA metal ion transporter (MIT) (TC 1.A.35) family.</text>
</comment>
<dbReference type="CDD" id="cd12837">
    <property type="entry name" value="EcCorA-like_u1"/>
    <property type="match status" value="1"/>
</dbReference>
<feature type="transmembrane region" description="Helical" evidence="6">
    <location>
        <begin position="298"/>
        <end position="318"/>
    </location>
</feature>
<dbReference type="Gene3D" id="1.20.58.340">
    <property type="entry name" value="Magnesium transport protein CorA, transmembrane region"/>
    <property type="match status" value="2"/>
</dbReference>
<evidence type="ECO:0000256" key="2">
    <source>
        <dbReference type="ARBA" id="ARBA00009765"/>
    </source>
</evidence>
<evidence type="ECO:0000256" key="4">
    <source>
        <dbReference type="ARBA" id="ARBA00022989"/>
    </source>
</evidence>
<dbReference type="PANTHER" id="PTHR47685">
    <property type="entry name" value="MAGNESIUM TRANSPORT PROTEIN CORA"/>
    <property type="match status" value="1"/>
</dbReference>
<evidence type="ECO:0000313" key="8">
    <source>
        <dbReference type="Proteomes" id="UP000680714"/>
    </source>
</evidence>
<gene>
    <name evidence="7" type="ORF">KEC16_03460</name>
</gene>
<evidence type="ECO:0000256" key="3">
    <source>
        <dbReference type="ARBA" id="ARBA00022692"/>
    </source>
</evidence>
<dbReference type="PANTHER" id="PTHR47685:SF1">
    <property type="entry name" value="MAGNESIUM TRANSPORT PROTEIN CORA"/>
    <property type="match status" value="1"/>
</dbReference>
<dbReference type="InterPro" id="IPR050829">
    <property type="entry name" value="CorA_MIT"/>
</dbReference>
<dbReference type="Pfam" id="PF01544">
    <property type="entry name" value="CorA"/>
    <property type="match status" value="1"/>
</dbReference>
<dbReference type="InterPro" id="IPR045861">
    <property type="entry name" value="CorA_cytoplasmic_dom"/>
</dbReference>
<name>A0ABS5I8K3_9PROT</name>
<keyword evidence="4 6" id="KW-1133">Transmembrane helix</keyword>
<dbReference type="Gene3D" id="3.30.460.20">
    <property type="entry name" value="CorA soluble domain-like"/>
    <property type="match status" value="1"/>
</dbReference>
<protein>
    <submittedName>
        <fullName evidence="7">Magnesium transporter CorA family protein</fullName>
    </submittedName>
</protein>
<keyword evidence="3 6" id="KW-0812">Transmembrane</keyword>